<dbReference type="EMBL" id="JAZBJQ010000021">
    <property type="protein sequence ID" value="MEE4587029.1"/>
    <property type="molecule type" value="Genomic_DNA"/>
</dbReference>
<dbReference type="EC" id="1.-.-.-" evidence="3"/>
<dbReference type="Gene3D" id="3.40.50.720">
    <property type="entry name" value="NAD(P)-binding Rossmann-like Domain"/>
    <property type="match status" value="1"/>
</dbReference>
<comment type="similarity">
    <text evidence="1">Belongs to the short-chain dehydrogenases/reductases (SDR) family.</text>
</comment>
<evidence type="ECO:0000256" key="2">
    <source>
        <dbReference type="ARBA" id="ARBA00023002"/>
    </source>
</evidence>
<dbReference type="PANTHER" id="PTHR43639:SF1">
    <property type="entry name" value="SHORT-CHAIN DEHYDROGENASE_REDUCTASE FAMILY PROTEIN"/>
    <property type="match status" value="1"/>
</dbReference>
<dbReference type="Pfam" id="PF00106">
    <property type="entry name" value="adh_short"/>
    <property type="match status" value="1"/>
</dbReference>
<dbReference type="CDD" id="cd05233">
    <property type="entry name" value="SDR_c"/>
    <property type="match status" value="1"/>
</dbReference>
<protein>
    <submittedName>
        <fullName evidence="3">SDR family oxidoreductase</fullName>
        <ecNumber evidence="3">1.-.-.-</ecNumber>
    </submittedName>
</protein>
<dbReference type="AlphaFoldDB" id="A0ABD5JGK3"/>
<dbReference type="InterPro" id="IPR036291">
    <property type="entry name" value="NAD(P)-bd_dom_sf"/>
</dbReference>
<proteinExistence type="inferred from homology"/>
<dbReference type="PANTHER" id="PTHR43639">
    <property type="entry name" value="OXIDOREDUCTASE, SHORT-CHAIN DEHYDROGENASE/REDUCTASE FAMILY (AFU_ORTHOLOGUE AFUA_5G02870)"/>
    <property type="match status" value="1"/>
</dbReference>
<accession>A0ABD5JGK3</accession>
<dbReference type="GO" id="GO:0016491">
    <property type="term" value="F:oxidoreductase activity"/>
    <property type="evidence" value="ECO:0007669"/>
    <property type="project" value="UniProtKB-KW"/>
</dbReference>
<evidence type="ECO:0000313" key="3">
    <source>
        <dbReference type="EMBL" id="MEE4587029.1"/>
    </source>
</evidence>
<dbReference type="SUPFAM" id="SSF51735">
    <property type="entry name" value="NAD(P)-binding Rossmann-fold domains"/>
    <property type="match status" value="1"/>
</dbReference>
<dbReference type="Proteomes" id="UP001354649">
    <property type="component" value="Unassembled WGS sequence"/>
</dbReference>
<organism evidence="3 4">
    <name type="scientific">Streptomyces antimycoticus</name>
    <dbReference type="NCBI Taxonomy" id="68175"/>
    <lineage>
        <taxon>Bacteria</taxon>
        <taxon>Bacillati</taxon>
        <taxon>Actinomycetota</taxon>
        <taxon>Actinomycetes</taxon>
        <taxon>Kitasatosporales</taxon>
        <taxon>Streptomycetaceae</taxon>
        <taxon>Streptomyces</taxon>
        <taxon>Streptomyces violaceusniger group</taxon>
    </lineage>
</organism>
<dbReference type="InterPro" id="IPR002347">
    <property type="entry name" value="SDR_fam"/>
</dbReference>
<reference evidence="3 4" key="1">
    <citation type="submission" date="2023-11" db="EMBL/GenBank/DDBJ databases">
        <title>30 novel species of actinomycetes from the DSMZ collection.</title>
        <authorList>
            <person name="Nouioui I."/>
        </authorList>
    </citation>
    <scope>NUCLEOTIDE SEQUENCE [LARGE SCALE GENOMIC DNA]</scope>
    <source>
        <strain evidence="3 4">DSM 41602</strain>
    </source>
</reference>
<dbReference type="RefSeq" id="WP_250846282.1">
    <property type="nucleotide sequence ID" value="NZ_JBIBDX010000006.1"/>
</dbReference>
<comment type="caution">
    <text evidence="3">The sequence shown here is derived from an EMBL/GenBank/DDBJ whole genome shotgun (WGS) entry which is preliminary data.</text>
</comment>
<evidence type="ECO:0000256" key="1">
    <source>
        <dbReference type="ARBA" id="ARBA00006484"/>
    </source>
</evidence>
<sequence>MKAPFYLVSELAPAMAERGHGAGINVSTMVAEYGAPGMALYGSSEAALNLLTKSWAAEYGPRGVRFNAVEPGRTGTEARPVRVRI</sequence>
<keyword evidence="2 3" id="KW-0560">Oxidoreductase</keyword>
<name>A0ABD5JGK3_9ACTN</name>
<gene>
    <name evidence="3" type="ORF">V2K49_28590</name>
</gene>
<evidence type="ECO:0000313" key="4">
    <source>
        <dbReference type="Proteomes" id="UP001354649"/>
    </source>
</evidence>
<dbReference type="PRINTS" id="PR00081">
    <property type="entry name" value="GDHRDH"/>
</dbReference>